<organism evidence="1 2">
    <name type="scientific">Stylonychia lemnae</name>
    <name type="common">Ciliate</name>
    <dbReference type="NCBI Taxonomy" id="5949"/>
    <lineage>
        <taxon>Eukaryota</taxon>
        <taxon>Sar</taxon>
        <taxon>Alveolata</taxon>
        <taxon>Ciliophora</taxon>
        <taxon>Intramacronucleata</taxon>
        <taxon>Spirotrichea</taxon>
        <taxon>Stichotrichia</taxon>
        <taxon>Sporadotrichida</taxon>
        <taxon>Oxytrichidae</taxon>
        <taxon>Stylonychinae</taxon>
        <taxon>Stylonychia</taxon>
    </lineage>
</organism>
<evidence type="ECO:0000313" key="2">
    <source>
        <dbReference type="Proteomes" id="UP000039865"/>
    </source>
</evidence>
<dbReference type="AlphaFoldDB" id="A0A078AKS6"/>
<keyword evidence="2" id="KW-1185">Reference proteome</keyword>
<reference evidence="1 2" key="1">
    <citation type="submission" date="2014-06" db="EMBL/GenBank/DDBJ databases">
        <authorList>
            <person name="Swart Estienne"/>
        </authorList>
    </citation>
    <scope>NUCLEOTIDE SEQUENCE [LARGE SCALE GENOMIC DNA]</scope>
    <source>
        <strain evidence="1 2">130c</strain>
    </source>
</reference>
<dbReference type="Proteomes" id="UP000039865">
    <property type="component" value="Unassembled WGS sequence"/>
</dbReference>
<name>A0A078AKS6_STYLE</name>
<dbReference type="EMBL" id="CCKQ01010525">
    <property type="protein sequence ID" value="CDW82052.1"/>
    <property type="molecule type" value="Genomic_DNA"/>
</dbReference>
<protein>
    <submittedName>
        <fullName evidence="1">Uncharacterized protein</fullName>
    </submittedName>
</protein>
<accession>A0A078AKS6</accession>
<gene>
    <name evidence="1" type="primary">Contig8839.g9441</name>
    <name evidence="1" type="ORF">STYLEM_11077</name>
</gene>
<evidence type="ECO:0000313" key="1">
    <source>
        <dbReference type="EMBL" id="CDW82052.1"/>
    </source>
</evidence>
<dbReference type="InParanoid" id="A0A078AKS6"/>
<sequence length="449" mass="52914">MKQDGGSLDYYDYTYLTTNSKNSRAHSTSYLKVNDRFFIQGEFDINPDLSLTTREILLLQVGYDGSIKNPESNYLRNFRENYDYKVDQYDIQWNSRPIFYQLLILIKANTKPEVPKYLIMNVQKDNYLAFEYRNEDAKFYNSLILKDGNNAIGMMKIIDQYYFFQFDFKTGQCKLTSFNEYDFKEVKMIQYNNKPAFLSDLVKLQVFSSGYAVKDYEFHSTDITKSFIRSGFIFEHTQTNQNCYESFATQNTLSIIETTKIGQLQLEGDLANSSICQIDKLNNNKCEIIYNGQQSTNQITLLNQMIDPLEKEFYLLTFQKNSDFEGTIKIYCSVIQRQQQTKMLYSNNENLVLVGIMSQYLLKGVTKMQLDLNPNRKIYIYIQLTQRKYQIKEQKLLSGFQIAQQNYMKQKHLFLQLDANSLNQSALTLDNSYTFLVQLKIMRYRYKNG</sequence>
<proteinExistence type="predicted"/>